<dbReference type="InterPro" id="IPR005202">
    <property type="entry name" value="TF_GRAS"/>
</dbReference>
<keyword evidence="1" id="KW-0805">Transcription regulation</keyword>
<dbReference type="GO" id="GO:0006355">
    <property type="term" value="P:regulation of DNA-templated transcription"/>
    <property type="evidence" value="ECO:0000318"/>
    <property type="project" value="GO_Central"/>
</dbReference>
<feature type="short sequence motif" description="VHIID" evidence="3">
    <location>
        <begin position="505"/>
        <end position="509"/>
    </location>
</feature>
<dbReference type="AlphaFoldDB" id="A0A9K3H4P5"/>
<dbReference type="OrthoDB" id="47276at2759"/>
<feature type="region of interest" description="Disordered" evidence="4">
    <location>
        <begin position="142"/>
        <end position="163"/>
    </location>
</feature>
<protein>
    <submittedName>
        <fullName evidence="5">Transcription factor GRAS family</fullName>
    </submittedName>
</protein>
<evidence type="ECO:0000256" key="1">
    <source>
        <dbReference type="ARBA" id="ARBA00023015"/>
    </source>
</evidence>
<feature type="region of interest" description="Leucine repeat II (LRII)" evidence="3">
    <location>
        <begin position="555"/>
        <end position="587"/>
    </location>
</feature>
<dbReference type="Gramene" id="mRNA:HanXRQr2_Chr14g0621241">
    <property type="protein sequence ID" value="CDS:HanXRQr2_Chr14g0621241.1"/>
    <property type="gene ID" value="HanXRQr2_Chr14g0621241"/>
</dbReference>
<feature type="region of interest" description="Disordered" evidence="4">
    <location>
        <begin position="96"/>
        <end position="119"/>
    </location>
</feature>
<evidence type="ECO:0000313" key="5">
    <source>
        <dbReference type="EMBL" id="KAF5767170.1"/>
    </source>
</evidence>
<feature type="region of interest" description="SAW" evidence="3">
    <location>
        <begin position="693"/>
        <end position="768"/>
    </location>
</feature>
<comment type="caution">
    <text evidence="5">The sequence shown here is derived from an EMBL/GenBank/DDBJ whole genome shotgun (WGS) entry which is preliminary data.</text>
</comment>
<evidence type="ECO:0000256" key="4">
    <source>
        <dbReference type="SAM" id="MobiDB-lite"/>
    </source>
</evidence>
<evidence type="ECO:0000313" key="6">
    <source>
        <dbReference type="Proteomes" id="UP000215914"/>
    </source>
</evidence>
<accession>A0A9K3H4P5</accession>
<dbReference type="Pfam" id="PF03514">
    <property type="entry name" value="GRAS"/>
    <property type="match status" value="1"/>
</dbReference>
<evidence type="ECO:0000256" key="2">
    <source>
        <dbReference type="ARBA" id="ARBA00023163"/>
    </source>
</evidence>
<dbReference type="PANTHER" id="PTHR31636">
    <property type="entry name" value="OSJNBA0084A10.13 PROTEIN-RELATED"/>
    <property type="match status" value="1"/>
</dbReference>
<evidence type="ECO:0000256" key="3">
    <source>
        <dbReference type="PROSITE-ProRule" id="PRU01191"/>
    </source>
</evidence>
<dbReference type="GO" id="GO:0003700">
    <property type="term" value="F:DNA-binding transcription factor activity"/>
    <property type="evidence" value="ECO:0000318"/>
    <property type="project" value="GO_Central"/>
</dbReference>
<dbReference type="EMBL" id="MNCJ02000329">
    <property type="protein sequence ID" value="KAF5767170.1"/>
    <property type="molecule type" value="Genomic_DNA"/>
</dbReference>
<feature type="compositionally biased region" description="Basic and acidic residues" evidence="4">
    <location>
        <begin position="143"/>
        <end position="154"/>
    </location>
</feature>
<dbReference type="GO" id="GO:0043565">
    <property type="term" value="F:sequence-specific DNA binding"/>
    <property type="evidence" value="ECO:0000318"/>
    <property type="project" value="GO_Central"/>
</dbReference>
<comment type="caution">
    <text evidence="3">Lacks conserved residue(s) required for the propagation of feature annotation.</text>
</comment>
<proteinExistence type="inferred from homology"/>
<gene>
    <name evidence="5" type="ORF">HanXRQr2_Chr14g0621241</name>
</gene>
<keyword evidence="6" id="KW-1185">Reference proteome</keyword>
<name>A0A9K3H4P5_HELAN</name>
<dbReference type="GO" id="GO:0005634">
    <property type="term" value="C:nucleus"/>
    <property type="evidence" value="ECO:0000318"/>
    <property type="project" value="GO_Central"/>
</dbReference>
<dbReference type="Proteomes" id="UP000215914">
    <property type="component" value="Unassembled WGS sequence"/>
</dbReference>
<feature type="region of interest" description="Leucine repeat I (LRI)" evidence="3">
    <location>
        <begin position="395"/>
        <end position="455"/>
    </location>
</feature>
<organism evidence="5 6">
    <name type="scientific">Helianthus annuus</name>
    <name type="common">Common sunflower</name>
    <dbReference type="NCBI Taxonomy" id="4232"/>
    <lineage>
        <taxon>Eukaryota</taxon>
        <taxon>Viridiplantae</taxon>
        <taxon>Streptophyta</taxon>
        <taxon>Embryophyta</taxon>
        <taxon>Tracheophyta</taxon>
        <taxon>Spermatophyta</taxon>
        <taxon>Magnoliopsida</taxon>
        <taxon>eudicotyledons</taxon>
        <taxon>Gunneridae</taxon>
        <taxon>Pentapetalae</taxon>
        <taxon>asterids</taxon>
        <taxon>campanulids</taxon>
        <taxon>Asterales</taxon>
        <taxon>Asteraceae</taxon>
        <taxon>Asteroideae</taxon>
        <taxon>Heliantheae alliance</taxon>
        <taxon>Heliantheae</taxon>
        <taxon>Helianthus</taxon>
    </lineage>
</organism>
<sequence length="773" mass="87601">MDSGLSNLSDQTVLQEQVDLDELFTDWNLVNQPTRLPDSDGDVNEDSDFSDLVLNYINQMLMEEDIVEKNCMFQESAALQAAEKSFYNALLVKDQDQGQVPNPGQDQDDGQNQDHDNGQLQYRGHVQDQEGSLYNIPIIQDQGQDHDHGQDQDHGQLQNRGQDQDNVAEESLHNLLTVQDQEHGQLQNDGQDQDLAAELIASFGISSSMSGTDLTKSSLLPNTLISFDSQSRFNPSYSLFSGTRNIVDGFLYSPVSILSSRDIFCDNPSMVQFRNGIDEASRFLPNGTILDFKGTGVLDQTTEKKREISFTRDGSRGRKNLYSKDLIEDGRYSKQSAVYNEPPVSSKMFDDVLLCGGPKTHPFQCDFVCKKYANKGQPKGSNGIKARAKKPKEAVDLRILLTLCAQSVSINDQRGATDLLKRIREHASPTGDGMQRLAHYFSAGLEARMAGSGTQIYKALLSIPTSAVDVLKAYHLFLGCFPFTKISHFVSNKTIMSVAQNKTKLHIIDFGILHGFQWPCLIQQFSTRPGGPPELRITGIDFPCPGFRPTQRVEETGRRLANYAETFGVRFKFKAIAQKWETIRIEDLELDDEETLVVNCGYRFRNLLDETVMVDSPRKKVLHLIRKMKPEIFIHGIVNGSYGVPFFLTRFREALFFFSSLFDMLDATVDRLTEERMLIEKTMWGREAMNVIACEDGERIERPETYKQWQVRIQRAGFRQVAFDKEIVNKAKDRGSSDYHKDFVIDEDGYWMLQGWKGRVLYAISSWKPAFDK</sequence>
<reference evidence="5" key="1">
    <citation type="journal article" date="2017" name="Nature">
        <title>The sunflower genome provides insights into oil metabolism, flowering and Asterid evolution.</title>
        <authorList>
            <person name="Badouin H."/>
            <person name="Gouzy J."/>
            <person name="Grassa C.J."/>
            <person name="Murat F."/>
            <person name="Staton S.E."/>
            <person name="Cottret L."/>
            <person name="Lelandais-Briere C."/>
            <person name="Owens G.L."/>
            <person name="Carrere S."/>
            <person name="Mayjonade B."/>
            <person name="Legrand L."/>
            <person name="Gill N."/>
            <person name="Kane N.C."/>
            <person name="Bowers J.E."/>
            <person name="Hubner S."/>
            <person name="Bellec A."/>
            <person name="Berard A."/>
            <person name="Berges H."/>
            <person name="Blanchet N."/>
            <person name="Boniface M.C."/>
            <person name="Brunel D."/>
            <person name="Catrice O."/>
            <person name="Chaidir N."/>
            <person name="Claudel C."/>
            <person name="Donnadieu C."/>
            <person name="Faraut T."/>
            <person name="Fievet G."/>
            <person name="Helmstetter N."/>
            <person name="King M."/>
            <person name="Knapp S.J."/>
            <person name="Lai Z."/>
            <person name="Le Paslier M.C."/>
            <person name="Lippi Y."/>
            <person name="Lorenzon L."/>
            <person name="Mandel J.R."/>
            <person name="Marage G."/>
            <person name="Marchand G."/>
            <person name="Marquand E."/>
            <person name="Bret-Mestries E."/>
            <person name="Morien E."/>
            <person name="Nambeesan S."/>
            <person name="Nguyen T."/>
            <person name="Pegot-Espagnet P."/>
            <person name="Pouilly N."/>
            <person name="Raftis F."/>
            <person name="Sallet E."/>
            <person name="Schiex T."/>
            <person name="Thomas J."/>
            <person name="Vandecasteele C."/>
            <person name="Vares D."/>
            <person name="Vear F."/>
            <person name="Vautrin S."/>
            <person name="Crespi M."/>
            <person name="Mangin B."/>
            <person name="Burke J.M."/>
            <person name="Salse J."/>
            <person name="Munos S."/>
            <person name="Vincourt P."/>
            <person name="Rieseberg L.H."/>
            <person name="Langlade N.B."/>
        </authorList>
    </citation>
    <scope>NUCLEOTIDE SEQUENCE</scope>
    <source>
        <tissue evidence="5">Leaves</tissue>
    </source>
</reference>
<dbReference type="PROSITE" id="PS50985">
    <property type="entry name" value="GRAS"/>
    <property type="match status" value="1"/>
</dbReference>
<keyword evidence="2" id="KW-0804">Transcription</keyword>
<reference evidence="5" key="2">
    <citation type="submission" date="2020-06" db="EMBL/GenBank/DDBJ databases">
        <title>Helianthus annuus Genome sequencing and assembly Release 2.</title>
        <authorList>
            <person name="Gouzy J."/>
            <person name="Langlade N."/>
            <person name="Munos S."/>
        </authorList>
    </citation>
    <scope>NUCLEOTIDE SEQUENCE</scope>
    <source>
        <tissue evidence="5">Leaves</tissue>
    </source>
</reference>
<feature type="region of interest" description="VHIID" evidence="3">
    <location>
        <begin position="474"/>
        <end position="539"/>
    </location>
</feature>
<comment type="similarity">
    <text evidence="3">Belongs to the GRAS family.</text>
</comment>